<dbReference type="PANTHER" id="PTHR36302">
    <property type="entry name" value="BLR7088 PROTEIN"/>
    <property type="match status" value="1"/>
</dbReference>
<dbReference type="InterPro" id="IPR058248">
    <property type="entry name" value="Lxx211020-like"/>
</dbReference>
<dbReference type="PANTHER" id="PTHR36302:SF1">
    <property type="entry name" value="COPPER CHAPERONE PCU(A)C"/>
    <property type="match status" value="1"/>
</dbReference>
<sequence>MMNHERILPALTASLAVLSLAACGGETEEPAAEIADSDCPPGVSVAEGWLAMPAVAGNPAAAYFTISNETEDAVTIRTAEMIGSESAMLHETAEWSMEEDMQELFTQRVEAGESLEFEPGGKHVMIMGMSEGLEAGGESEVTLTFVGGDKCSFPVTLYPAGTDPREEEEEA</sequence>
<name>A0ABS0N3S8_9SPHN</name>
<dbReference type="Proteomes" id="UP000602442">
    <property type="component" value="Unassembled WGS sequence"/>
</dbReference>
<feature type="chain" id="PRO_5046265922" evidence="1">
    <location>
        <begin position="25"/>
        <end position="171"/>
    </location>
</feature>
<keyword evidence="1" id="KW-0732">Signal</keyword>
<comment type="caution">
    <text evidence="2">The sequence shown here is derived from an EMBL/GenBank/DDBJ whole genome shotgun (WGS) entry which is preliminary data.</text>
</comment>
<dbReference type="InterPro" id="IPR036182">
    <property type="entry name" value="PCuAC_sf"/>
</dbReference>
<proteinExistence type="predicted"/>
<dbReference type="SUPFAM" id="SSF110087">
    <property type="entry name" value="DR1885-like metal-binding protein"/>
    <property type="match status" value="1"/>
</dbReference>
<protein>
    <submittedName>
        <fullName evidence="2">Copper chaperone PCu(A)C</fullName>
    </submittedName>
</protein>
<dbReference type="Gene3D" id="2.60.40.1890">
    <property type="entry name" value="PCu(A)C copper chaperone"/>
    <property type="match status" value="1"/>
</dbReference>
<accession>A0ABS0N3S8</accession>
<dbReference type="RefSeq" id="WP_197921310.1">
    <property type="nucleotide sequence ID" value="NZ_CAWPTA010000007.1"/>
</dbReference>
<evidence type="ECO:0000313" key="2">
    <source>
        <dbReference type="EMBL" id="MBH5322625.1"/>
    </source>
</evidence>
<evidence type="ECO:0000313" key="3">
    <source>
        <dbReference type="Proteomes" id="UP000602442"/>
    </source>
</evidence>
<keyword evidence="3" id="KW-1185">Reference proteome</keyword>
<dbReference type="EMBL" id="JAEANY010000002">
    <property type="protein sequence ID" value="MBH5322625.1"/>
    <property type="molecule type" value="Genomic_DNA"/>
</dbReference>
<organism evidence="2 3">
    <name type="scientific">Aurantiacibacter sediminis</name>
    <dbReference type="NCBI Taxonomy" id="2793064"/>
    <lineage>
        <taxon>Bacteria</taxon>
        <taxon>Pseudomonadati</taxon>
        <taxon>Pseudomonadota</taxon>
        <taxon>Alphaproteobacteria</taxon>
        <taxon>Sphingomonadales</taxon>
        <taxon>Erythrobacteraceae</taxon>
        <taxon>Aurantiacibacter</taxon>
    </lineage>
</organism>
<dbReference type="Pfam" id="PF04314">
    <property type="entry name" value="PCuAC"/>
    <property type="match status" value="1"/>
</dbReference>
<feature type="signal peptide" evidence="1">
    <location>
        <begin position="1"/>
        <end position="24"/>
    </location>
</feature>
<evidence type="ECO:0000256" key="1">
    <source>
        <dbReference type="SAM" id="SignalP"/>
    </source>
</evidence>
<dbReference type="PROSITE" id="PS51257">
    <property type="entry name" value="PROKAR_LIPOPROTEIN"/>
    <property type="match status" value="1"/>
</dbReference>
<gene>
    <name evidence="2" type="ORF">I5L03_08510</name>
</gene>
<reference evidence="2 3" key="1">
    <citation type="submission" date="2020-11" db="EMBL/GenBank/DDBJ databases">
        <title>Erythrobacter sediminis sp. nov., a marine bacterium from a tidal flat of Garorim Bay.</title>
        <authorList>
            <person name="Kim D."/>
            <person name="Yoo Y."/>
            <person name="Kim J.-J."/>
        </authorList>
    </citation>
    <scope>NUCLEOTIDE SEQUENCE [LARGE SCALE GENOMIC DNA]</scope>
    <source>
        <strain evidence="2 3">JGD-13</strain>
    </source>
</reference>
<dbReference type="InterPro" id="IPR007410">
    <property type="entry name" value="LpqE-like"/>
</dbReference>